<evidence type="ECO:0008006" key="3">
    <source>
        <dbReference type="Google" id="ProtNLM"/>
    </source>
</evidence>
<gene>
    <name evidence="1" type="ORF">RZN05_07700</name>
</gene>
<protein>
    <recommendedName>
        <fullName evidence="3">Regulatory protein RecX</fullName>
    </recommendedName>
</protein>
<dbReference type="RefSeq" id="WP_317226030.1">
    <property type="nucleotide sequence ID" value="NZ_JAWJEJ010000001.1"/>
</dbReference>
<name>A0ABU3Y6S0_9SPHN</name>
<proteinExistence type="predicted"/>
<evidence type="ECO:0000313" key="2">
    <source>
        <dbReference type="Proteomes" id="UP001273531"/>
    </source>
</evidence>
<dbReference type="EMBL" id="JAWJEJ010000001">
    <property type="protein sequence ID" value="MDV3456862.1"/>
    <property type="molecule type" value="Genomic_DNA"/>
</dbReference>
<comment type="caution">
    <text evidence="1">The sequence shown here is derived from an EMBL/GenBank/DDBJ whole genome shotgun (WGS) entry which is preliminary data.</text>
</comment>
<organism evidence="1 2">
    <name type="scientific">Sphingomonas agrestis</name>
    <dbReference type="NCBI Taxonomy" id="3080540"/>
    <lineage>
        <taxon>Bacteria</taxon>
        <taxon>Pseudomonadati</taxon>
        <taxon>Pseudomonadota</taxon>
        <taxon>Alphaproteobacteria</taxon>
        <taxon>Sphingomonadales</taxon>
        <taxon>Sphingomonadaceae</taxon>
        <taxon>Sphingomonas</taxon>
    </lineage>
</organism>
<keyword evidence="2" id="KW-1185">Reference proteome</keyword>
<reference evidence="1 2" key="1">
    <citation type="submission" date="2023-10" db="EMBL/GenBank/DDBJ databases">
        <title>Sphingomonas sp. HF-S4 16S ribosomal RNA gene Genome sequencing and assembly.</title>
        <authorList>
            <person name="Lee H."/>
        </authorList>
    </citation>
    <scope>NUCLEOTIDE SEQUENCE [LARGE SCALE GENOMIC DNA]</scope>
    <source>
        <strain evidence="1 2">HF-S4</strain>
    </source>
</reference>
<accession>A0ABU3Y6S0</accession>
<dbReference type="Proteomes" id="UP001273531">
    <property type="component" value="Unassembled WGS sequence"/>
</dbReference>
<sequence>MTGKTLMERAFELARASNCKDVDEIRRTLNAENFANVDAHLSGSTVRKQLRALIQARNLSARPADEVASL</sequence>
<evidence type="ECO:0000313" key="1">
    <source>
        <dbReference type="EMBL" id="MDV3456862.1"/>
    </source>
</evidence>